<evidence type="ECO:0000256" key="7">
    <source>
        <dbReference type="ARBA" id="ARBA00023065"/>
    </source>
</evidence>
<feature type="transmembrane region" description="Helical" evidence="10">
    <location>
        <begin position="415"/>
        <end position="435"/>
    </location>
</feature>
<dbReference type="eggNOG" id="COG0534">
    <property type="taxonomic scope" value="Bacteria"/>
</dbReference>
<keyword evidence="4" id="KW-1003">Cell membrane</keyword>
<dbReference type="GO" id="GO:0015297">
    <property type="term" value="F:antiporter activity"/>
    <property type="evidence" value="ECO:0007669"/>
    <property type="project" value="UniProtKB-KW"/>
</dbReference>
<name>A3V336_9RHOB</name>
<dbReference type="OrthoDB" id="9780160at2"/>
<feature type="transmembrane region" description="Helical" evidence="10">
    <location>
        <begin position="387"/>
        <end position="409"/>
    </location>
</feature>
<dbReference type="PIRSF" id="PIRSF006603">
    <property type="entry name" value="DinF"/>
    <property type="match status" value="1"/>
</dbReference>
<evidence type="ECO:0000256" key="5">
    <source>
        <dbReference type="ARBA" id="ARBA00022692"/>
    </source>
</evidence>
<evidence type="ECO:0000256" key="10">
    <source>
        <dbReference type="SAM" id="Phobius"/>
    </source>
</evidence>
<keyword evidence="6 10" id="KW-1133">Transmembrane helix</keyword>
<dbReference type="Proteomes" id="UP000004507">
    <property type="component" value="Unassembled WGS sequence"/>
</dbReference>
<feature type="transmembrane region" description="Helical" evidence="10">
    <location>
        <begin position="168"/>
        <end position="187"/>
    </location>
</feature>
<gene>
    <name evidence="11" type="ORF">SKA53_13058</name>
</gene>
<proteinExistence type="predicted"/>
<feature type="transmembrane region" description="Helical" evidence="10">
    <location>
        <begin position="239"/>
        <end position="267"/>
    </location>
</feature>
<feature type="transmembrane region" description="Helical" evidence="10">
    <location>
        <begin position="308"/>
        <end position="334"/>
    </location>
</feature>
<dbReference type="AlphaFoldDB" id="A3V336"/>
<evidence type="ECO:0000256" key="4">
    <source>
        <dbReference type="ARBA" id="ARBA00022475"/>
    </source>
</evidence>
<comment type="caution">
    <text evidence="11">The sequence shown here is derived from an EMBL/GenBank/DDBJ whole genome shotgun (WGS) entry which is preliminary data.</text>
</comment>
<dbReference type="InterPro" id="IPR002528">
    <property type="entry name" value="MATE_fam"/>
</dbReference>
<evidence type="ECO:0000256" key="3">
    <source>
        <dbReference type="ARBA" id="ARBA00022449"/>
    </source>
</evidence>
<comment type="subcellular location">
    <subcellularLocation>
        <location evidence="1">Cell inner membrane</location>
        <topology evidence="1">Multi-pass membrane protein</topology>
    </subcellularLocation>
</comment>
<dbReference type="Pfam" id="PF01554">
    <property type="entry name" value="MatE"/>
    <property type="match status" value="2"/>
</dbReference>
<evidence type="ECO:0000256" key="2">
    <source>
        <dbReference type="ARBA" id="ARBA00022448"/>
    </source>
</evidence>
<evidence type="ECO:0000313" key="11">
    <source>
        <dbReference type="EMBL" id="EAQ07767.1"/>
    </source>
</evidence>
<reference evidence="11 12" key="1">
    <citation type="submission" date="2006-01" db="EMBL/GenBank/DDBJ databases">
        <authorList>
            <person name="Hagstrom A."/>
            <person name="Ferriera S."/>
            <person name="Johnson J."/>
            <person name="Kravitz S."/>
            <person name="Halpern A."/>
            <person name="Remington K."/>
            <person name="Beeson K."/>
            <person name="Tran B."/>
            <person name="Rogers Y.-H."/>
            <person name="Friedman R."/>
            <person name="Venter J.C."/>
        </authorList>
    </citation>
    <scope>NUCLEOTIDE SEQUENCE [LARGE SCALE GENOMIC DNA]</scope>
    <source>
        <strain evidence="11 12">SKA53</strain>
    </source>
</reference>
<dbReference type="STRING" id="314232.SKA53_13058"/>
<feature type="transmembrane region" description="Helical" evidence="10">
    <location>
        <begin position="193"/>
        <end position="218"/>
    </location>
</feature>
<dbReference type="InterPro" id="IPR048279">
    <property type="entry name" value="MdtK-like"/>
</dbReference>
<protein>
    <recommendedName>
        <fullName evidence="9">Multidrug-efflux transporter</fullName>
    </recommendedName>
</protein>
<keyword evidence="5 10" id="KW-0812">Transmembrane</keyword>
<accession>A3V336</accession>
<feature type="transmembrane region" description="Helical" evidence="10">
    <location>
        <begin position="135"/>
        <end position="156"/>
    </location>
</feature>
<keyword evidence="3" id="KW-0050">Antiport</keyword>
<keyword evidence="12" id="KW-1185">Reference proteome</keyword>
<dbReference type="GO" id="GO:0042910">
    <property type="term" value="F:xenobiotic transmembrane transporter activity"/>
    <property type="evidence" value="ECO:0007669"/>
    <property type="project" value="InterPro"/>
</dbReference>
<evidence type="ECO:0000256" key="9">
    <source>
        <dbReference type="ARBA" id="ARBA00031636"/>
    </source>
</evidence>
<dbReference type="PANTHER" id="PTHR43298:SF2">
    <property type="entry name" value="FMN_FAD EXPORTER YEEO-RELATED"/>
    <property type="match status" value="1"/>
</dbReference>
<evidence type="ECO:0000256" key="6">
    <source>
        <dbReference type="ARBA" id="ARBA00022989"/>
    </source>
</evidence>
<dbReference type="PANTHER" id="PTHR43298">
    <property type="entry name" value="MULTIDRUG RESISTANCE PROTEIN NORM-RELATED"/>
    <property type="match status" value="1"/>
</dbReference>
<dbReference type="InterPro" id="IPR050222">
    <property type="entry name" value="MATE_MdtK"/>
</dbReference>
<feature type="transmembrane region" description="Helical" evidence="10">
    <location>
        <begin position="51"/>
        <end position="76"/>
    </location>
</feature>
<feature type="transmembrane region" description="Helical" evidence="10">
    <location>
        <begin position="346"/>
        <end position="367"/>
    </location>
</feature>
<keyword evidence="2" id="KW-0813">Transport</keyword>
<evidence type="ECO:0000256" key="8">
    <source>
        <dbReference type="ARBA" id="ARBA00023136"/>
    </source>
</evidence>
<sequence>MATTPIIATARTEVAPLLHLALPIVAGLAASTLIGVVDTIMIAPLGTLPLAAASLTTAAMIIFYSAIYGFVSAVGIEAAHRHGGAQADAVAAALRAGLGLAPLAGLVASLLMVLILLILPLIGQPPEVLAIITPYWLAMAAVLVPVALLMVIAQVLNAMDRPWTAAGFAFLAVILNIPLNYGLIWGIGNWPGLGLVGAGLASLIAETLALLIAITWLARHRLLRAQPDAALRKRLAWGGLPLAIGYTGEGAAFAVVGLMLGIFGATALAANQIVQAVGGVLYMLPLGMAAAVAIRIGQASGSGDPARLRPIAVAAIGVVTVWMVAVTIMLILLGGRIAAALSDDSGVVALATAMFVIVALIQVADGVQSTALGALRGIMDFVWPTRLTLLSYWLFALPLAAALGFWAGFGPLGVWAGYGVGIALVAIILPARFWWLTAAANR</sequence>
<dbReference type="EMBL" id="AAMS01000002">
    <property type="protein sequence ID" value="EAQ07767.1"/>
    <property type="molecule type" value="Genomic_DNA"/>
</dbReference>
<dbReference type="HOGENOM" id="CLU_012893_6_3_5"/>
<dbReference type="NCBIfam" id="TIGR00797">
    <property type="entry name" value="matE"/>
    <property type="match status" value="1"/>
</dbReference>
<evidence type="ECO:0000256" key="1">
    <source>
        <dbReference type="ARBA" id="ARBA00004429"/>
    </source>
</evidence>
<feature type="transmembrane region" description="Helical" evidence="10">
    <location>
        <begin position="273"/>
        <end position="296"/>
    </location>
</feature>
<dbReference type="RefSeq" id="WP_007206553.1">
    <property type="nucleotide sequence ID" value="NZ_CH672414.1"/>
</dbReference>
<organism evidence="11 12">
    <name type="scientific">Yoonia vestfoldensis SKA53</name>
    <dbReference type="NCBI Taxonomy" id="314232"/>
    <lineage>
        <taxon>Bacteria</taxon>
        <taxon>Pseudomonadati</taxon>
        <taxon>Pseudomonadota</taxon>
        <taxon>Alphaproteobacteria</taxon>
        <taxon>Rhodobacterales</taxon>
        <taxon>Paracoccaceae</taxon>
        <taxon>Yoonia</taxon>
    </lineage>
</organism>
<keyword evidence="8 10" id="KW-0472">Membrane</keyword>
<evidence type="ECO:0000313" key="12">
    <source>
        <dbReference type="Proteomes" id="UP000004507"/>
    </source>
</evidence>
<feature type="transmembrane region" description="Helical" evidence="10">
    <location>
        <begin position="97"/>
        <end position="123"/>
    </location>
</feature>
<feature type="transmembrane region" description="Helical" evidence="10">
    <location>
        <begin position="20"/>
        <end position="45"/>
    </location>
</feature>
<dbReference type="GO" id="GO:0006811">
    <property type="term" value="P:monoatomic ion transport"/>
    <property type="evidence" value="ECO:0007669"/>
    <property type="project" value="UniProtKB-KW"/>
</dbReference>
<dbReference type="GO" id="GO:0005886">
    <property type="term" value="C:plasma membrane"/>
    <property type="evidence" value="ECO:0007669"/>
    <property type="project" value="UniProtKB-SubCell"/>
</dbReference>
<keyword evidence="7" id="KW-0406">Ion transport</keyword>